<proteinExistence type="predicted"/>
<dbReference type="SUPFAM" id="SSF46785">
    <property type="entry name" value="Winged helix' DNA-binding domain"/>
    <property type="match status" value="1"/>
</dbReference>
<dbReference type="eggNOG" id="COG1321">
    <property type="taxonomic scope" value="Bacteria"/>
</dbReference>
<dbReference type="EMBL" id="CP002547">
    <property type="protein sequence ID" value="ADY55790.1"/>
    <property type="molecule type" value="Genomic_DNA"/>
</dbReference>
<dbReference type="RefSeq" id="WP_013624660.1">
    <property type="nucleotide sequence ID" value="NC_015172.1"/>
</dbReference>
<dbReference type="PANTHER" id="PTHR33238:SF7">
    <property type="entry name" value="IRON-DEPENDENT TRANSCRIPTIONAL REGULATOR"/>
    <property type="match status" value="1"/>
</dbReference>
<dbReference type="OrthoDB" id="1972495at2"/>
<dbReference type="SUPFAM" id="SSF158911">
    <property type="entry name" value="NEAT domain-like"/>
    <property type="match status" value="1"/>
</dbReference>
<dbReference type="InterPro" id="IPR037250">
    <property type="entry name" value="NEAT_dom_sf"/>
</dbReference>
<dbReference type="InterPro" id="IPR000835">
    <property type="entry name" value="HTH_MarR-typ"/>
</dbReference>
<organism evidence="2 3">
    <name type="scientific">Syntrophobotulus glycolicus (strain DSM 8271 / FlGlyR)</name>
    <dbReference type="NCBI Taxonomy" id="645991"/>
    <lineage>
        <taxon>Bacteria</taxon>
        <taxon>Bacillati</taxon>
        <taxon>Bacillota</taxon>
        <taxon>Clostridia</taxon>
        <taxon>Eubacteriales</taxon>
        <taxon>Desulfitobacteriaceae</taxon>
        <taxon>Syntrophobotulus</taxon>
    </lineage>
</organism>
<evidence type="ECO:0000313" key="2">
    <source>
        <dbReference type="EMBL" id="ADY55790.1"/>
    </source>
</evidence>
<dbReference type="InterPro" id="IPR036388">
    <property type="entry name" value="WH-like_DNA-bd_sf"/>
</dbReference>
<dbReference type="eggNOG" id="COG5386">
    <property type="taxonomic scope" value="Bacteria"/>
</dbReference>
<evidence type="ECO:0000259" key="1">
    <source>
        <dbReference type="SMART" id="SM00347"/>
    </source>
</evidence>
<dbReference type="GO" id="GO:0003700">
    <property type="term" value="F:DNA-binding transcription factor activity"/>
    <property type="evidence" value="ECO:0007669"/>
    <property type="project" value="InterPro"/>
</dbReference>
<dbReference type="KEGG" id="sgy:Sgly_1489"/>
<gene>
    <name evidence="2" type="ordered locus">Sgly_1489</name>
</gene>
<dbReference type="SMART" id="SM00529">
    <property type="entry name" value="HTH_DTXR"/>
    <property type="match status" value="1"/>
</dbReference>
<reference evidence="3" key="2">
    <citation type="submission" date="2011-02" db="EMBL/GenBank/DDBJ databases">
        <title>The complete genome of Syntrophobotulus glycolicus DSM 8271.</title>
        <authorList>
            <person name="Lucas S."/>
            <person name="Copeland A."/>
            <person name="Lapidus A."/>
            <person name="Bruce D."/>
            <person name="Goodwin L."/>
            <person name="Pitluck S."/>
            <person name="Kyrpides N."/>
            <person name="Mavromatis K."/>
            <person name="Pagani I."/>
            <person name="Ivanova N."/>
            <person name="Mikhailova N."/>
            <person name="Chertkov O."/>
            <person name="Held B."/>
            <person name="Detter J.C."/>
            <person name="Tapia R."/>
            <person name="Han C."/>
            <person name="Land M."/>
            <person name="Hauser L."/>
            <person name="Markowitz V."/>
            <person name="Cheng J.-F."/>
            <person name="Hugenholtz P."/>
            <person name="Woyke T."/>
            <person name="Wu D."/>
            <person name="Spring S."/>
            <person name="Schroeder M."/>
            <person name="Brambilla E."/>
            <person name="Klenk H.-P."/>
            <person name="Eisen J.A."/>
        </authorList>
    </citation>
    <scope>NUCLEOTIDE SEQUENCE [LARGE SCALE GENOMIC DNA]</scope>
    <source>
        <strain evidence="3">DSM 8271 / FlGlyR</strain>
    </source>
</reference>
<protein>
    <submittedName>
        <fullName evidence="2">Iron (Metal) dependent repressor, DtxR family</fullName>
    </submittedName>
</protein>
<accession>F0SX07</accession>
<name>F0SX07_SYNGF</name>
<keyword evidence="3" id="KW-1185">Reference proteome</keyword>
<dbReference type="Pfam" id="PF12802">
    <property type="entry name" value="MarR_2"/>
    <property type="match status" value="1"/>
</dbReference>
<dbReference type="AlphaFoldDB" id="F0SX07"/>
<evidence type="ECO:0000313" key="3">
    <source>
        <dbReference type="Proteomes" id="UP000007488"/>
    </source>
</evidence>
<dbReference type="InterPro" id="IPR022689">
    <property type="entry name" value="Iron_dep_repressor"/>
</dbReference>
<dbReference type="SMART" id="SM00347">
    <property type="entry name" value="HTH_MARR"/>
    <property type="match status" value="1"/>
</dbReference>
<dbReference type="InterPro" id="IPR050536">
    <property type="entry name" value="DtxR_MntR_Metal-Reg"/>
</dbReference>
<dbReference type="InterPro" id="IPR036390">
    <property type="entry name" value="WH_DNA-bd_sf"/>
</dbReference>
<dbReference type="Proteomes" id="UP000007488">
    <property type="component" value="Chromosome"/>
</dbReference>
<reference evidence="2 3" key="1">
    <citation type="journal article" date="2011" name="Stand. Genomic Sci.">
        <title>Complete genome sequence of Syntrophobotulus glycolicus type strain (FlGlyR).</title>
        <authorList>
            <person name="Han C."/>
            <person name="Mwirichia R."/>
            <person name="Chertkov O."/>
            <person name="Held B."/>
            <person name="Lapidus A."/>
            <person name="Nolan M."/>
            <person name="Lucas S."/>
            <person name="Hammon N."/>
            <person name="Deshpande S."/>
            <person name="Cheng J.F."/>
            <person name="Tapia R."/>
            <person name="Goodwin L."/>
            <person name="Pitluck S."/>
            <person name="Huntemann M."/>
            <person name="Liolios K."/>
            <person name="Ivanova N."/>
            <person name="Pagani I."/>
            <person name="Mavromatis K."/>
            <person name="Ovchinikova G."/>
            <person name="Pati A."/>
            <person name="Chen A."/>
            <person name="Palaniappan K."/>
            <person name="Land M."/>
            <person name="Hauser L."/>
            <person name="Brambilla E.M."/>
            <person name="Rohde M."/>
            <person name="Spring S."/>
            <person name="Sikorski J."/>
            <person name="Goker M."/>
            <person name="Woyke T."/>
            <person name="Bristow J."/>
            <person name="Eisen J.A."/>
            <person name="Markowitz V."/>
            <person name="Hugenholtz P."/>
            <person name="Kyrpides N.C."/>
            <person name="Klenk H.P."/>
            <person name="Detter J.C."/>
        </authorList>
    </citation>
    <scope>NUCLEOTIDE SEQUENCE [LARGE SCALE GENOMIC DNA]</scope>
    <source>
        <strain evidence="3">DSM 8271 / FlGlyR</strain>
    </source>
</reference>
<feature type="domain" description="HTH marR-type" evidence="1">
    <location>
        <begin position="2"/>
        <end position="91"/>
    </location>
</feature>
<dbReference type="HOGENOM" id="CLU_086380_0_0_9"/>
<sequence length="281" mass="30786">MITLGQARYLLAMDQMPGRERTVTKIAQELGVKKPSVTNMLNGLEERGLVKKERGLILTAQGRAAAEEIRTKQSVITSYLTGELGLAPAEADNDALVMMFETSEKFVAGLIRKIETDAARARLGELVGSAYLSNFQGIMADGVYAMPFQLLKKNDSRLSMGDKGLRHPAKLVVIGGYGLISLSALPITHKSLPGHTLKGRLARLSYWNGEKYVEAWGEEGSYSFPVMDMHWRYDQEKSLDFGVLPLKVQASVGLVHMPESLADLAIYPETDQAGTGKVRVS</sequence>
<dbReference type="STRING" id="645991.Sgly_1489"/>
<dbReference type="GO" id="GO:0046914">
    <property type="term" value="F:transition metal ion binding"/>
    <property type="evidence" value="ECO:0007669"/>
    <property type="project" value="InterPro"/>
</dbReference>
<dbReference type="PANTHER" id="PTHR33238">
    <property type="entry name" value="IRON (METAL) DEPENDENT REPRESSOR, DTXR FAMILY"/>
    <property type="match status" value="1"/>
</dbReference>
<dbReference type="Gene3D" id="1.10.10.10">
    <property type="entry name" value="Winged helix-like DNA-binding domain superfamily/Winged helix DNA-binding domain"/>
    <property type="match status" value="1"/>
</dbReference>